<accession>A0ABQ5ARC9</accession>
<sequence>MAGGLFRIKSVLGRPGKTDWIERRCLYLFFIDRIPIICSLSGEGDKGEGPNMFYPQPPSVISNLNSLFLFTSTMRATTSSPLLVREKASAQGLMKSQQLVRTRGAHSLPLNDEAGSGRRDLNPQPQPWQGYALPIKLFPPATLHESARNQLIPEPFVLFHSRAISFLSVGLCHPLEQVREPRVNELKEPHDRIVHRLCIWMCIKKGRGRGREREEAAAAPHELLTGASGYRRYDVKSKRLDLMLRISLTLQAALLSIFCRLSACSADLRGFQSPGTACLFSAAITVSFPGSDYSIRSAV</sequence>
<evidence type="ECO:0000313" key="2">
    <source>
        <dbReference type="EMBL" id="GJT92937.1"/>
    </source>
</evidence>
<dbReference type="Proteomes" id="UP001151760">
    <property type="component" value="Unassembled WGS sequence"/>
</dbReference>
<reference evidence="1" key="2">
    <citation type="submission" date="2022-01" db="EMBL/GenBank/DDBJ databases">
        <authorList>
            <person name="Yamashiro T."/>
            <person name="Shiraishi A."/>
            <person name="Satake H."/>
            <person name="Nakayama K."/>
        </authorList>
    </citation>
    <scope>NUCLEOTIDE SEQUENCE</scope>
</reference>
<reference evidence="1" key="1">
    <citation type="journal article" date="2022" name="Int. J. Mol. Sci.">
        <title>Draft Genome of Tanacetum Coccineum: Genomic Comparison of Closely Related Tanacetum-Family Plants.</title>
        <authorList>
            <person name="Yamashiro T."/>
            <person name="Shiraishi A."/>
            <person name="Nakayama K."/>
            <person name="Satake H."/>
        </authorList>
    </citation>
    <scope>NUCLEOTIDE SEQUENCE</scope>
</reference>
<evidence type="ECO:0000313" key="1">
    <source>
        <dbReference type="EMBL" id="GJT04322.1"/>
    </source>
</evidence>
<organism evidence="1 3">
    <name type="scientific">Tanacetum coccineum</name>
    <dbReference type="NCBI Taxonomy" id="301880"/>
    <lineage>
        <taxon>Eukaryota</taxon>
        <taxon>Viridiplantae</taxon>
        <taxon>Streptophyta</taxon>
        <taxon>Embryophyta</taxon>
        <taxon>Tracheophyta</taxon>
        <taxon>Spermatophyta</taxon>
        <taxon>Magnoliopsida</taxon>
        <taxon>eudicotyledons</taxon>
        <taxon>Gunneridae</taxon>
        <taxon>Pentapetalae</taxon>
        <taxon>asterids</taxon>
        <taxon>campanulids</taxon>
        <taxon>Asterales</taxon>
        <taxon>Asteraceae</taxon>
        <taxon>Asteroideae</taxon>
        <taxon>Anthemideae</taxon>
        <taxon>Anthemidinae</taxon>
        <taxon>Tanacetum</taxon>
    </lineage>
</organism>
<proteinExistence type="predicted"/>
<protein>
    <submittedName>
        <fullName evidence="1">Uncharacterized protein</fullName>
    </submittedName>
</protein>
<name>A0ABQ5ARC9_9ASTR</name>
<gene>
    <name evidence="1" type="ORF">Tco_0838784</name>
    <name evidence="2" type="ORF">Tco_1081782</name>
</gene>
<dbReference type="EMBL" id="BQNB010012501">
    <property type="protein sequence ID" value="GJT04322.1"/>
    <property type="molecule type" value="Genomic_DNA"/>
</dbReference>
<keyword evidence="3" id="KW-1185">Reference proteome</keyword>
<dbReference type="EMBL" id="BQNB010020156">
    <property type="protein sequence ID" value="GJT92937.1"/>
    <property type="molecule type" value="Genomic_DNA"/>
</dbReference>
<evidence type="ECO:0000313" key="3">
    <source>
        <dbReference type="Proteomes" id="UP001151760"/>
    </source>
</evidence>
<comment type="caution">
    <text evidence="1">The sequence shown here is derived from an EMBL/GenBank/DDBJ whole genome shotgun (WGS) entry which is preliminary data.</text>
</comment>